<dbReference type="AlphaFoldDB" id="A0A1Y2A536"/>
<dbReference type="InterPro" id="IPR052988">
    <property type="entry name" value="Oryzine_lactonohydrolase"/>
</dbReference>
<dbReference type="OrthoDB" id="423498at2759"/>
<organism evidence="3 4">
    <name type="scientific">Clohesyomyces aquaticus</name>
    <dbReference type="NCBI Taxonomy" id="1231657"/>
    <lineage>
        <taxon>Eukaryota</taxon>
        <taxon>Fungi</taxon>
        <taxon>Dikarya</taxon>
        <taxon>Ascomycota</taxon>
        <taxon>Pezizomycotina</taxon>
        <taxon>Dothideomycetes</taxon>
        <taxon>Pleosporomycetidae</taxon>
        <taxon>Pleosporales</taxon>
        <taxon>Lindgomycetaceae</taxon>
        <taxon>Clohesyomyces</taxon>
    </lineage>
</organism>
<proteinExistence type="predicted"/>
<protein>
    <recommendedName>
        <fullName evidence="2">SMP-30/Gluconolactonase/LRE-like region domain-containing protein</fullName>
    </recommendedName>
</protein>
<feature type="compositionally biased region" description="Basic and acidic residues" evidence="1">
    <location>
        <begin position="577"/>
        <end position="592"/>
    </location>
</feature>
<dbReference type="Proteomes" id="UP000193144">
    <property type="component" value="Unassembled WGS sequence"/>
</dbReference>
<reference evidence="3 4" key="1">
    <citation type="submission" date="2016-07" db="EMBL/GenBank/DDBJ databases">
        <title>Pervasive Adenine N6-methylation of Active Genes in Fungi.</title>
        <authorList>
            <consortium name="DOE Joint Genome Institute"/>
            <person name="Mondo S.J."/>
            <person name="Dannebaum R.O."/>
            <person name="Kuo R.C."/>
            <person name="Labutti K."/>
            <person name="Haridas S."/>
            <person name="Kuo A."/>
            <person name="Salamov A."/>
            <person name="Ahrendt S.R."/>
            <person name="Lipzen A."/>
            <person name="Sullivan W."/>
            <person name="Andreopoulos W.B."/>
            <person name="Clum A."/>
            <person name="Lindquist E."/>
            <person name="Daum C."/>
            <person name="Ramamoorthy G.K."/>
            <person name="Gryganskyi A."/>
            <person name="Culley D."/>
            <person name="Magnuson J.K."/>
            <person name="James T.Y."/>
            <person name="O'Malley M.A."/>
            <person name="Stajich J.E."/>
            <person name="Spatafora J.W."/>
            <person name="Visel A."/>
            <person name="Grigoriev I.V."/>
        </authorList>
    </citation>
    <scope>NUCLEOTIDE SEQUENCE [LARGE SCALE GENOMIC DNA]</scope>
    <source>
        <strain evidence="3 4">CBS 115471</strain>
    </source>
</reference>
<dbReference type="PANTHER" id="PTHR47064">
    <property type="entry name" value="PUTATIVE (AFU_ORTHOLOGUE AFUA_1G08990)-RELATED"/>
    <property type="match status" value="1"/>
</dbReference>
<keyword evidence="4" id="KW-1185">Reference proteome</keyword>
<name>A0A1Y2A536_9PLEO</name>
<dbReference type="SUPFAM" id="SSF63829">
    <property type="entry name" value="Calcium-dependent phosphotriesterase"/>
    <property type="match status" value="1"/>
</dbReference>
<sequence>MTTTVVTPRLPVEYLDIVDYHDALDRLKLLNRGSGFGITIQRTKSDKRALKQTRKVHLQCFKSRAYKSTSTGQRKSSTKSTECPYRASLTRQDGGWRVDVLVPEHNHELDFASPEPTLQRRQKPRAPHRAIAAFTPYPMEENNFPLAGPSHPMSSTPQAPGIPAPFAGPPQFFPTPQVPRFNPVVNVVNVVNPQVQPEVTVTATPTGSRHNRRGGYAIMTEIKRIQVPASQRLVSSSRNHFSAEAPAFLVYNEGFNAILGQSPNLLIAYEDKFPFAHGAGIYSSQHDLVLVTSNKYIPEGKFEKTVMISKMTRKPDNSWIRHEVLTVAVMANGGTNYSDNAFLFCAQGDYRDLGGLVSMDAEYPHRTTPLLNNYNGRRFNSLNDVAVHPGDGSIWFTDPIYGFEEGLRPKPELPNQVYRFDPQTGDVRVVADGFDRPKGICFSNYERSVYITDTGRVHGDGSVDPLRPATIYAFDIIEKRSTKWLTNRRVFAMVDTGIPQSIKCDIAGNVYAACGDGLNVWNSAGTLLGKALIPGGISSFCFGRHGEMFLLNENRFWIMEVANNVVGAVLERMRERTGAARTEPAGRERDGDSDGDSMASLFA</sequence>
<dbReference type="InterPro" id="IPR013658">
    <property type="entry name" value="SGL"/>
</dbReference>
<evidence type="ECO:0000259" key="2">
    <source>
        <dbReference type="Pfam" id="PF08450"/>
    </source>
</evidence>
<dbReference type="STRING" id="1231657.A0A1Y2A536"/>
<dbReference type="Gene3D" id="2.120.10.30">
    <property type="entry name" value="TolB, C-terminal domain"/>
    <property type="match status" value="1"/>
</dbReference>
<dbReference type="PANTHER" id="PTHR47064:SF2">
    <property type="entry name" value="SMP-30_GLUCONOLACTONASE_LRE-LIKE REGION DOMAIN-CONTAINING PROTEIN-RELATED"/>
    <property type="match status" value="1"/>
</dbReference>
<feature type="domain" description="SMP-30/Gluconolactonase/LRE-like region" evidence="2">
    <location>
        <begin position="365"/>
        <end position="544"/>
    </location>
</feature>
<evidence type="ECO:0000313" key="4">
    <source>
        <dbReference type="Proteomes" id="UP000193144"/>
    </source>
</evidence>
<comment type="caution">
    <text evidence="3">The sequence shown here is derived from an EMBL/GenBank/DDBJ whole genome shotgun (WGS) entry which is preliminary data.</text>
</comment>
<dbReference type="Pfam" id="PF08450">
    <property type="entry name" value="SGL"/>
    <property type="match status" value="1"/>
</dbReference>
<accession>A0A1Y2A536</accession>
<dbReference type="InterPro" id="IPR011042">
    <property type="entry name" value="6-blade_b-propeller_TolB-like"/>
</dbReference>
<feature type="region of interest" description="Disordered" evidence="1">
    <location>
        <begin position="577"/>
        <end position="603"/>
    </location>
</feature>
<evidence type="ECO:0000256" key="1">
    <source>
        <dbReference type="SAM" id="MobiDB-lite"/>
    </source>
</evidence>
<gene>
    <name evidence="3" type="ORF">BCR34DRAFT_596790</name>
</gene>
<dbReference type="EMBL" id="MCFA01000011">
    <property type="protein sequence ID" value="ORY17613.1"/>
    <property type="molecule type" value="Genomic_DNA"/>
</dbReference>
<evidence type="ECO:0000313" key="3">
    <source>
        <dbReference type="EMBL" id="ORY17613.1"/>
    </source>
</evidence>